<keyword evidence="4" id="KW-0430">Lectin</keyword>
<dbReference type="AlphaFoldDB" id="A0A8C2YJ60"/>
<dbReference type="InterPro" id="IPR013098">
    <property type="entry name" value="Ig_I-set"/>
</dbReference>
<feature type="domain" description="Ig-like" evidence="16">
    <location>
        <begin position="40"/>
        <end position="124"/>
    </location>
</feature>
<keyword evidence="3 15" id="KW-0732">Signal</keyword>
<evidence type="ECO:0000256" key="1">
    <source>
        <dbReference type="ARBA" id="ARBA00004479"/>
    </source>
</evidence>
<dbReference type="GeneTree" id="ENSGT01150000286907"/>
<keyword evidence="2 14" id="KW-0812">Transmembrane</keyword>
<dbReference type="FunFam" id="2.60.40.10:FF:000912">
    <property type="entry name" value="Myeloid cell surface antigen CD33"/>
    <property type="match status" value="1"/>
</dbReference>
<feature type="domain" description="Ig-like" evidence="16">
    <location>
        <begin position="167"/>
        <end position="251"/>
    </location>
</feature>
<evidence type="ECO:0000256" key="6">
    <source>
        <dbReference type="ARBA" id="ARBA00022889"/>
    </source>
</evidence>
<comment type="subcellular location">
    <subcellularLocation>
        <location evidence="1">Membrane</location>
        <topology evidence="1">Single-pass type I membrane protein</topology>
    </subcellularLocation>
</comment>
<evidence type="ECO:0000256" key="12">
    <source>
        <dbReference type="ARBA" id="ARBA00038361"/>
    </source>
</evidence>
<evidence type="ECO:0000256" key="3">
    <source>
        <dbReference type="ARBA" id="ARBA00022729"/>
    </source>
</evidence>
<evidence type="ECO:0000256" key="2">
    <source>
        <dbReference type="ARBA" id="ARBA00022692"/>
    </source>
</evidence>
<organism evidence="17 18">
    <name type="scientific">Chinchilla lanigera</name>
    <name type="common">Long-tailed chinchilla</name>
    <name type="synonym">Chinchilla villidera</name>
    <dbReference type="NCBI Taxonomy" id="34839"/>
    <lineage>
        <taxon>Eukaryota</taxon>
        <taxon>Metazoa</taxon>
        <taxon>Chordata</taxon>
        <taxon>Craniata</taxon>
        <taxon>Vertebrata</taxon>
        <taxon>Euteleostomi</taxon>
        <taxon>Mammalia</taxon>
        <taxon>Eutheria</taxon>
        <taxon>Euarchontoglires</taxon>
        <taxon>Glires</taxon>
        <taxon>Rodentia</taxon>
        <taxon>Hystricomorpha</taxon>
        <taxon>Chinchillidae</taxon>
        <taxon>Chinchilla</taxon>
    </lineage>
</organism>
<evidence type="ECO:0000256" key="5">
    <source>
        <dbReference type="ARBA" id="ARBA00022737"/>
    </source>
</evidence>
<feature type="compositionally biased region" description="Polar residues" evidence="13">
    <location>
        <begin position="526"/>
        <end position="536"/>
    </location>
</feature>
<dbReference type="Pfam" id="PF00047">
    <property type="entry name" value="ig"/>
    <property type="match status" value="1"/>
</dbReference>
<evidence type="ECO:0000256" key="8">
    <source>
        <dbReference type="ARBA" id="ARBA00023136"/>
    </source>
</evidence>
<evidence type="ECO:0000256" key="4">
    <source>
        <dbReference type="ARBA" id="ARBA00022734"/>
    </source>
</evidence>
<name>A0A8C2YJ60_CHILA</name>
<accession>A0A8C2YJ60</accession>
<dbReference type="SUPFAM" id="SSF48726">
    <property type="entry name" value="Immunoglobulin"/>
    <property type="match status" value="4"/>
</dbReference>
<dbReference type="Ensembl" id="ENSCLAT00000002606.1">
    <property type="protein sequence ID" value="ENSCLAP00000002553.1"/>
    <property type="gene ID" value="ENSCLAG00000001850.1"/>
</dbReference>
<evidence type="ECO:0000256" key="15">
    <source>
        <dbReference type="SAM" id="SignalP"/>
    </source>
</evidence>
<dbReference type="InterPro" id="IPR003599">
    <property type="entry name" value="Ig_sub"/>
</dbReference>
<dbReference type="Proteomes" id="UP000694398">
    <property type="component" value="Unassembled WGS sequence"/>
</dbReference>
<dbReference type="InterPro" id="IPR051036">
    <property type="entry name" value="SIGLEC"/>
</dbReference>
<dbReference type="InterPro" id="IPR003598">
    <property type="entry name" value="Ig_sub2"/>
</dbReference>
<dbReference type="InterPro" id="IPR013783">
    <property type="entry name" value="Ig-like_fold"/>
</dbReference>
<evidence type="ECO:0000313" key="17">
    <source>
        <dbReference type="Ensembl" id="ENSCLAP00000002553.1"/>
    </source>
</evidence>
<keyword evidence="6" id="KW-0130">Cell adhesion</keyword>
<feature type="chain" id="PRO_5034144206" evidence="15">
    <location>
        <begin position="17"/>
        <end position="577"/>
    </location>
</feature>
<dbReference type="PROSITE" id="PS00290">
    <property type="entry name" value="IG_MHC"/>
    <property type="match status" value="1"/>
</dbReference>
<dbReference type="SMART" id="SM00409">
    <property type="entry name" value="IG"/>
    <property type="match status" value="3"/>
</dbReference>
<dbReference type="Pfam" id="PF07686">
    <property type="entry name" value="V-set"/>
    <property type="match status" value="1"/>
</dbReference>
<dbReference type="Gene3D" id="2.60.40.10">
    <property type="entry name" value="Immunoglobulins"/>
    <property type="match status" value="3"/>
</dbReference>
<sequence>MLRLLLLPLLWEGEWAWGEGLWGLHRADPCFPTGSLANIPGFQLTVPASVAVQEGQCIFIPCRVSYPERGWSNSTAAWGYWFKKGAKSSQDLPVATNNPHYGVWEETKERFHLLGDPGTYNCSLHIKNAQKRDTGVYFFRVERGSYVRYNYIHNQLCVFVMAPTETPDIHIAGTLESGHPGNVTCAAPWPCEQGTPPTFSWIGANLTSALGPEAARSSVLTVTPRPQDHGTNLTCQVTFPGAGVTVQRTVQLNVSYAAQSLIIQAFQGNDTGPTALANGSSFRIQEGQALRLVCAADSNPPSMLSWTRGSLTLQPSQHTDRRALELPLVELEDEGKYVCRAEHRLGSRTASVSLFVRSPPQLLGPTCSWEAAALHCSCSSHSWPAPSLRWRLGQGLLEGNSSNASFTVTSSSAGPWANSSLSLRGGLRSGLRLRCEAWNPHGTQTVTVLLLPEKPGPRAGVVQGAIGGAGVTVLLAVCLCFVFFMVKMFRKKLAVKGKSEDGTHLVTNTVSPAHQDHLNKAKADSTLDSTPTNPATASGEEMELHYASLSFHGLKPREPPDQEDSNATVYSEVRIRK</sequence>
<dbReference type="InterPro" id="IPR003006">
    <property type="entry name" value="Ig/MHC_CS"/>
</dbReference>
<dbReference type="SMART" id="SM00408">
    <property type="entry name" value="IGc2"/>
    <property type="match status" value="1"/>
</dbReference>
<evidence type="ECO:0000256" key="11">
    <source>
        <dbReference type="ARBA" id="ARBA00023319"/>
    </source>
</evidence>
<dbReference type="InterPro" id="IPR036179">
    <property type="entry name" value="Ig-like_dom_sf"/>
</dbReference>
<evidence type="ECO:0000256" key="13">
    <source>
        <dbReference type="SAM" id="MobiDB-lite"/>
    </source>
</evidence>
<evidence type="ECO:0000256" key="7">
    <source>
        <dbReference type="ARBA" id="ARBA00022989"/>
    </source>
</evidence>
<feature type="region of interest" description="Disordered" evidence="13">
    <location>
        <begin position="520"/>
        <end position="577"/>
    </location>
</feature>
<comment type="similarity">
    <text evidence="12">Belongs to the immunoglobulin superfamily. SIGLEC (sialic acid binding Ig-like lectin) family.</text>
</comment>
<keyword evidence="7 14" id="KW-1133">Transmembrane helix</keyword>
<keyword evidence="5" id="KW-0677">Repeat</keyword>
<evidence type="ECO:0000256" key="10">
    <source>
        <dbReference type="ARBA" id="ARBA00023180"/>
    </source>
</evidence>
<dbReference type="InterPro" id="IPR007110">
    <property type="entry name" value="Ig-like_dom"/>
</dbReference>
<dbReference type="GO" id="GO:0007155">
    <property type="term" value="P:cell adhesion"/>
    <property type="evidence" value="ECO:0007669"/>
    <property type="project" value="UniProtKB-KW"/>
</dbReference>
<dbReference type="OMA" id="SITCEMP"/>
<reference evidence="17" key="1">
    <citation type="submission" date="2025-08" db="UniProtKB">
        <authorList>
            <consortium name="Ensembl"/>
        </authorList>
    </citation>
    <scope>IDENTIFICATION</scope>
</reference>
<reference evidence="17" key="2">
    <citation type="submission" date="2025-09" db="UniProtKB">
        <authorList>
            <consortium name="Ensembl"/>
        </authorList>
    </citation>
    <scope>IDENTIFICATION</scope>
</reference>
<dbReference type="InterPro" id="IPR013106">
    <property type="entry name" value="Ig_V-set"/>
</dbReference>
<keyword evidence="10" id="KW-0325">Glycoprotein</keyword>
<feature type="domain" description="Ig-like" evidence="16">
    <location>
        <begin position="273"/>
        <end position="353"/>
    </location>
</feature>
<keyword evidence="11" id="KW-0393">Immunoglobulin domain</keyword>
<evidence type="ECO:0000256" key="9">
    <source>
        <dbReference type="ARBA" id="ARBA00023157"/>
    </source>
</evidence>
<dbReference type="PROSITE" id="PS50835">
    <property type="entry name" value="IG_LIKE"/>
    <property type="match status" value="3"/>
</dbReference>
<dbReference type="GO" id="GO:0005886">
    <property type="term" value="C:plasma membrane"/>
    <property type="evidence" value="ECO:0007669"/>
    <property type="project" value="TreeGrafter"/>
</dbReference>
<dbReference type="GO" id="GO:0033691">
    <property type="term" value="F:sialic acid binding"/>
    <property type="evidence" value="ECO:0007669"/>
    <property type="project" value="TreeGrafter"/>
</dbReference>
<evidence type="ECO:0000256" key="14">
    <source>
        <dbReference type="SAM" id="Phobius"/>
    </source>
</evidence>
<feature type="transmembrane region" description="Helical" evidence="14">
    <location>
        <begin position="464"/>
        <end position="486"/>
    </location>
</feature>
<dbReference type="GO" id="GO:0031348">
    <property type="term" value="P:negative regulation of defense response"/>
    <property type="evidence" value="ECO:0007669"/>
    <property type="project" value="UniProtKB-ARBA"/>
</dbReference>
<evidence type="ECO:0000259" key="16">
    <source>
        <dbReference type="PROSITE" id="PS50835"/>
    </source>
</evidence>
<dbReference type="GO" id="GO:0048029">
    <property type="term" value="F:monosaccharide binding"/>
    <property type="evidence" value="ECO:0007669"/>
    <property type="project" value="UniProtKB-ARBA"/>
</dbReference>
<protein>
    <submittedName>
        <fullName evidence="17">Sialic acid-binding Ig-like lectin 5</fullName>
    </submittedName>
</protein>
<dbReference type="InterPro" id="IPR013151">
    <property type="entry name" value="Immunoglobulin_dom"/>
</dbReference>
<dbReference type="Pfam" id="PF07679">
    <property type="entry name" value="I-set"/>
    <property type="match status" value="1"/>
</dbReference>
<feature type="signal peptide" evidence="15">
    <location>
        <begin position="1"/>
        <end position="16"/>
    </location>
</feature>
<dbReference type="FunFam" id="2.60.40.10:FF:000829">
    <property type="entry name" value="Sialic acid-binding Ig-like lectin 8"/>
    <property type="match status" value="1"/>
</dbReference>
<keyword evidence="18" id="KW-1185">Reference proteome</keyword>
<gene>
    <name evidence="17" type="primary">LOC102015779</name>
</gene>
<dbReference type="PANTHER" id="PTHR12035:SF132">
    <property type="entry name" value="MYELOID CELL SURFACE ANTIGEN CD33"/>
    <property type="match status" value="1"/>
</dbReference>
<keyword evidence="9" id="KW-1015">Disulfide bond</keyword>
<keyword evidence="8 14" id="KW-0472">Membrane</keyword>
<evidence type="ECO:0000313" key="18">
    <source>
        <dbReference type="Proteomes" id="UP000694398"/>
    </source>
</evidence>
<dbReference type="PANTHER" id="PTHR12035">
    <property type="entry name" value="SIALIC ACID BINDING IMMUNOGLOBULIN-LIKE LECTIN"/>
    <property type="match status" value="1"/>
</dbReference>
<proteinExistence type="inferred from homology"/>